<dbReference type="Pfam" id="PF05076">
    <property type="entry name" value="SUFU"/>
    <property type="match status" value="1"/>
</dbReference>
<accession>A0A315XVV8</accession>
<comment type="caution">
    <text evidence="2">The sequence shown here is derived from an EMBL/GenBank/DDBJ whole genome shotgun (WGS) entry which is preliminary data.</text>
</comment>
<protein>
    <submittedName>
        <fullName evidence="2">Suppressor of fused protein SUFU</fullName>
    </submittedName>
</protein>
<feature type="domain" description="Suppressor of fused-like" evidence="1">
    <location>
        <begin position="204"/>
        <end position="352"/>
    </location>
</feature>
<reference evidence="2 3" key="1">
    <citation type="submission" date="2018-05" db="EMBL/GenBank/DDBJ databases">
        <title>The Hungate 1000. A catalogue of reference genomes from the rumen microbiome.</title>
        <authorList>
            <person name="Kelly W."/>
        </authorList>
    </citation>
    <scope>NUCLEOTIDE SEQUENCE [LARGE SCALE GENOMIC DNA]</scope>
    <source>
        <strain evidence="2 3">SAb67</strain>
    </source>
</reference>
<evidence type="ECO:0000259" key="1">
    <source>
        <dbReference type="Pfam" id="PF05076"/>
    </source>
</evidence>
<dbReference type="InterPro" id="IPR020941">
    <property type="entry name" value="SUFU-like_domain"/>
</dbReference>
<organism evidence="2 3">
    <name type="scientific">Ruminococcus flavefaciens</name>
    <dbReference type="NCBI Taxonomy" id="1265"/>
    <lineage>
        <taxon>Bacteria</taxon>
        <taxon>Bacillati</taxon>
        <taxon>Bacillota</taxon>
        <taxon>Clostridia</taxon>
        <taxon>Eubacteriales</taxon>
        <taxon>Oscillospiraceae</taxon>
        <taxon>Ruminococcus</taxon>
    </lineage>
</organism>
<dbReference type="EMBL" id="QGDI01000014">
    <property type="protein sequence ID" value="PWJ10379.1"/>
    <property type="molecule type" value="Genomic_DNA"/>
</dbReference>
<evidence type="ECO:0000313" key="2">
    <source>
        <dbReference type="EMBL" id="PWJ10379.1"/>
    </source>
</evidence>
<dbReference type="RefSeq" id="WP_109727705.1">
    <property type="nucleotide sequence ID" value="NZ_QGDI01000014.1"/>
</dbReference>
<dbReference type="AlphaFoldDB" id="A0A315XVV8"/>
<sequence>MSEIIFESHSPICDISAVIEEDDSTYYMYLMTAPETGVKLLRALWVCNRRPAPETFDPQCMKDGKAPMLPKENLAPIHPAAGITLNPDKLSCYWYDTGDSAAIFYGDKLLCAIPPYAGLHDFPGFSVFAKGQTRYAWGMPETPAFAERAKGLKTFWENIKADDSWPEIQDECLRVIEEFYGSKHEKYYAIDGGQFPPKALAQGRKNGVIYGITLGVSQFAMPRSEMVFGSHYEDCNRIELGFAAQERHEPLTQMMFSVISDVANMPWNEQNFLWHGHTFDFPNIKGFSQIVLINPVYIEGMECPKWRKFIGNRVNLLWLVPITSDEFAALREIGIAELLKKCPDPQHLHIFDGKPKFSL</sequence>
<evidence type="ECO:0000313" key="3">
    <source>
        <dbReference type="Proteomes" id="UP000245720"/>
    </source>
</evidence>
<dbReference type="Proteomes" id="UP000245720">
    <property type="component" value="Unassembled WGS sequence"/>
</dbReference>
<name>A0A315XVV8_RUMFL</name>
<dbReference type="OrthoDB" id="333049at2"/>
<gene>
    <name evidence="2" type="ORF">IE37_03017</name>
</gene>
<proteinExistence type="predicted"/>